<evidence type="ECO:0000259" key="2">
    <source>
        <dbReference type="Pfam" id="PF20151"/>
    </source>
</evidence>
<evidence type="ECO:0000313" key="3">
    <source>
        <dbReference type="EMBL" id="EJD35251.1"/>
    </source>
</evidence>
<organism evidence="3 4">
    <name type="scientific">Auricularia subglabra (strain TFB-10046 / SS5)</name>
    <name type="common">White-rot fungus</name>
    <name type="synonym">Auricularia delicata (strain TFB10046)</name>
    <dbReference type="NCBI Taxonomy" id="717982"/>
    <lineage>
        <taxon>Eukaryota</taxon>
        <taxon>Fungi</taxon>
        <taxon>Dikarya</taxon>
        <taxon>Basidiomycota</taxon>
        <taxon>Agaricomycotina</taxon>
        <taxon>Agaricomycetes</taxon>
        <taxon>Auriculariales</taxon>
        <taxon>Auriculariaceae</taxon>
        <taxon>Auricularia</taxon>
    </lineage>
</organism>
<evidence type="ECO:0000256" key="1">
    <source>
        <dbReference type="SAM" id="Phobius"/>
    </source>
</evidence>
<dbReference type="Proteomes" id="UP000006514">
    <property type="component" value="Unassembled WGS sequence"/>
</dbReference>
<name>J0CX31_AURST</name>
<accession>J0CX31</accession>
<dbReference type="Pfam" id="PF20151">
    <property type="entry name" value="DUF6533"/>
    <property type="match status" value="1"/>
</dbReference>
<keyword evidence="4" id="KW-1185">Reference proteome</keyword>
<reference evidence="4" key="1">
    <citation type="journal article" date="2012" name="Science">
        <title>The Paleozoic origin of enzymatic lignin decomposition reconstructed from 31 fungal genomes.</title>
        <authorList>
            <person name="Floudas D."/>
            <person name="Binder M."/>
            <person name="Riley R."/>
            <person name="Barry K."/>
            <person name="Blanchette R.A."/>
            <person name="Henrissat B."/>
            <person name="Martinez A.T."/>
            <person name="Otillar R."/>
            <person name="Spatafora J.W."/>
            <person name="Yadav J.S."/>
            <person name="Aerts A."/>
            <person name="Benoit I."/>
            <person name="Boyd A."/>
            <person name="Carlson A."/>
            <person name="Copeland A."/>
            <person name="Coutinho P.M."/>
            <person name="de Vries R.P."/>
            <person name="Ferreira P."/>
            <person name="Findley K."/>
            <person name="Foster B."/>
            <person name="Gaskell J."/>
            <person name="Glotzer D."/>
            <person name="Gorecki P."/>
            <person name="Heitman J."/>
            <person name="Hesse C."/>
            <person name="Hori C."/>
            <person name="Igarashi K."/>
            <person name="Jurgens J.A."/>
            <person name="Kallen N."/>
            <person name="Kersten P."/>
            <person name="Kohler A."/>
            <person name="Kuees U."/>
            <person name="Kumar T.K.A."/>
            <person name="Kuo A."/>
            <person name="LaButti K."/>
            <person name="Larrondo L.F."/>
            <person name="Lindquist E."/>
            <person name="Ling A."/>
            <person name="Lombard V."/>
            <person name="Lucas S."/>
            <person name="Lundell T."/>
            <person name="Martin R."/>
            <person name="McLaughlin D.J."/>
            <person name="Morgenstern I."/>
            <person name="Morin E."/>
            <person name="Murat C."/>
            <person name="Nagy L.G."/>
            <person name="Nolan M."/>
            <person name="Ohm R.A."/>
            <person name="Patyshakuliyeva A."/>
            <person name="Rokas A."/>
            <person name="Ruiz-Duenas F.J."/>
            <person name="Sabat G."/>
            <person name="Salamov A."/>
            <person name="Samejima M."/>
            <person name="Schmutz J."/>
            <person name="Slot J.C."/>
            <person name="St John F."/>
            <person name="Stenlid J."/>
            <person name="Sun H."/>
            <person name="Sun S."/>
            <person name="Syed K."/>
            <person name="Tsang A."/>
            <person name="Wiebenga A."/>
            <person name="Young D."/>
            <person name="Pisabarro A."/>
            <person name="Eastwood D.C."/>
            <person name="Martin F."/>
            <person name="Cullen D."/>
            <person name="Grigoriev I.V."/>
            <person name="Hibbett D.S."/>
        </authorList>
    </citation>
    <scope>NUCLEOTIDE SEQUENCE [LARGE SCALE GENOMIC DNA]</scope>
    <source>
        <strain evidence="4">TFB10046</strain>
    </source>
</reference>
<evidence type="ECO:0000313" key="4">
    <source>
        <dbReference type="Proteomes" id="UP000006514"/>
    </source>
</evidence>
<feature type="transmembrane region" description="Helical" evidence="1">
    <location>
        <begin position="176"/>
        <end position="195"/>
    </location>
</feature>
<keyword evidence="1" id="KW-0812">Transmembrane</keyword>
<dbReference type="InParanoid" id="J0CX31"/>
<keyword evidence="1" id="KW-1133">Transmembrane helix</keyword>
<sequence>MAAPDFHLPAFGMPGTALRAVDVASCTLFIYDHLTTFSAEVGLIWGSPWNPGKVLFLVARYPLWLEFAFLIYNEFITGFDGNNCSLNYLYTTLCLAFGITIAESTFMADRFAAHTEEAIVILILRTVAIWGNRRFILVALSAVLFAVTVISLWAVFADVKTVARSQHQKSASYPSAFELIIVIMTVIPGATHCSYCSQYTVRSYG</sequence>
<feature type="transmembrane region" description="Helical" evidence="1">
    <location>
        <begin position="135"/>
        <end position="156"/>
    </location>
</feature>
<dbReference type="InterPro" id="IPR045340">
    <property type="entry name" value="DUF6533"/>
</dbReference>
<gene>
    <name evidence="3" type="ORF">AURDEDRAFT_175675</name>
</gene>
<protein>
    <recommendedName>
        <fullName evidence="2">DUF6533 domain-containing protein</fullName>
    </recommendedName>
</protein>
<keyword evidence="1" id="KW-0472">Membrane</keyword>
<feature type="domain" description="DUF6533" evidence="2">
    <location>
        <begin position="22"/>
        <end position="61"/>
    </location>
</feature>
<dbReference type="OrthoDB" id="3350812at2759"/>
<proteinExistence type="predicted"/>
<dbReference type="KEGG" id="adl:AURDEDRAFT_175675"/>
<dbReference type="AlphaFoldDB" id="J0CX31"/>
<dbReference type="EMBL" id="JH687897">
    <property type="protein sequence ID" value="EJD35251.1"/>
    <property type="molecule type" value="Genomic_DNA"/>
</dbReference>